<dbReference type="InterPro" id="IPR038071">
    <property type="entry name" value="UROD/MetE-like_sf"/>
</dbReference>
<dbReference type="GO" id="GO:0004853">
    <property type="term" value="F:uroporphyrinogen decarboxylase activity"/>
    <property type="evidence" value="ECO:0007669"/>
    <property type="project" value="InterPro"/>
</dbReference>
<protein>
    <recommendedName>
        <fullName evidence="1">Uroporphyrinogen decarboxylase (URO-D) domain-containing protein</fullName>
    </recommendedName>
</protein>
<evidence type="ECO:0000313" key="3">
    <source>
        <dbReference type="Proteomes" id="UP000277457"/>
    </source>
</evidence>
<organism evidence="2 3">
    <name type="scientific">Aerophobetes bacterium</name>
    <dbReference type="NCBI Taxonomy" id="2030807"/>
    <lineage>
        <taxon>Bacteria</taxon>
        <taxon>Candidatus Aerophobota</taxon>
    </lineage>
</organism>
<dbReference type="GO" id="GO:0006779">
    <property type="term" value="P:porphyrin-containing compound biosynthetic process"/>
    <property type="evidence" value="ECO:0007669"/>
    <property type="project" value="InterPro"/>
</dbReference>
<comment type="caution">
    <text evidence="2">The sequence shown here is derived from an EMBL/GenBank/DDBJ whole genome shotgun (WGS) entry which is preliminary data.</text>
</comment>
<proteinExistence type="predicted"/>
<dbReference type="InterPro" id="IPR000257">
    <property type="entry name" value="Uroporphyrinogen_deCOase"/>
</dbReference>
<dbReference type="Proteomes" id="UP000277457">
    <property type="component" value="Unassembled WGS sequence"/>
</dbReference>
<dbReference type="Gene3D" id="3.20.20.210">
    <property type="match status" value="1"/>
</dbReference>
<dbReference type="EMBL" id="QMPY01000008">
    <property type="protein sequence ID" value="RLE08762.1"/>
    <property type="molecule type" value="Genomic_DNA"/>
</dbReference>
<reference evidence="2 3" key="1">
    <citation type="submission" date="2018-06" db="EMBL/GenBank/DDBJ databases">
        <title>Extensive metabolic versatility and redundancy in microbially diverse, dynamic hydrothermal sediments.</title>
        <authorList>
            <person name="Dombrowski N."/>
            <person name="Teske A."/>
            <person name="Baker B.J."/>
        </authorList>
    </citation>
    <scope>NUCLEOTIDE SEQUENCE [LARGE SCALE GENOMIC DNA]</scope>
    <source>
        <strain evidence="2">B7_G13</strain>
    </source>
</reference>
<dbReference type="SUPFAM" id="SSF51726">
    <property type="entry name" value="UROD/MetE-like"/>
    <property type="match status" value="1"/>
</dbReference>
<dbReference type="InterPro" id="IPR052024">
    <property type="entry name" value="Methanogen_methyltrans"/>
</dbReference>
<sequence>MNNLKIRDEIKKLVEKLYKVRRPESERIGKERISAIYEGKESDYIPILVDTPAHFINYTTDYTLKEQFFSKEKMLYAALKRLIEAAKIDCDGQLCLRVNFGTVLMPSLFGLRPIIMEDSQPWCKEHLSKEEVLHFHIPDDLSRIGLMPRALEYMAYFQEMVGDLVHVYLPDTQGPFAIAHLVYGDDIFTEMYDDPKFIHHLLGLTTKVFIRATEVLKKALGEPIGSGYHGHGMSYGIYMPRGGTRISDDTPVLLSPEHIKEFVIPYDGEILTSFSGGWIHYCGYNMSLTKEFMRMKEVRGINLGNPERWDAREFMRMSLDHGKFYFGSWKRNDSESLSEYFRRIISYLEGKKRGLIFLLEPANLRAGEAEYAVSLWRKIQDEELG</sequence>
<evidence type="ECO:0000313" key="2">
    <source>
        <dbReference type="EMBL" id="RLE08762.1"/>
    </source>
</evidence>
<feature type="domain" description="Uroporphyrinogen decarboxylase (URO-D)" evidence="1">
    <location>
        <begin position="30"/>
        <end position="215"/>
    </location>
</feature>
<evidence type="ECO:0000259" key="1">
    <source>
        <dbReference type="Pfam" id="PF01208"/>
    </source>
</evidence>
<dbReference type="Pfam" id="PF01208">
    <property type="entry name" value="URO-D"/>
    <property type="match status" value="1"/>
</dbReference>
<dbReference type="PANTHER" id="PTHR47099:SF1">
    <property type="entry name" value="METHYLCOBAMIDE:COM METHYLTRANSFERASE MTBA"/>
    <property type="match status" value="1"/>
</dbReference>
<dbReference type="PANTHER" id="PTHR47099">
    <property type="entry name" value="METHYLCOBAMIDE:COM METHYLTRANSFERASE MTBA"/>
    <property type="match status" value="1"/>
</dbReference>
<dbReference type="AlphaFoldDB" id="A0A662D229"/>
<accession>A0A662D229</accession>
<name>A0A662D229_UNCAE</name>
<gene>
    <name evidence="2" type="ORF">DRZ78_00410</name>
</gene>